<dbReference type="InterPro" id="IPR001638">
    <property type="entry name" value="Solute-binding_3/MltF_N"/>
</dbReference>
<accession>A0A1H2AUJ1</accession>
<dbReference type="FunFam" id="3.30.565.10:FF:000010">
    <property type="entry name" value="Sensor histidine kinase RcsC"/>
    <property type="match status" value="1"/>
</dbReference>
<dbReference type="Pfam" id="PF00497">
    <property type="entry name" value="SBP_bac_3"/>
    <property type="match status" value="2"/>
</dbReference>
<keyword evidence="10" id="KW-0547">Nucleotide-binding</keyword>
<dbReference type="CDD" id="cd16922">
    <property type="entry name" value="HATPase_EvgS-ArcB-TorS-like"/>
    <property type="match status" value="1"/>
</dbReference>
<proteinExistence type="predicted"/>
<dbReference type="SMART" id="SM00387">
    <property type="entry name" value="HATPase_c"/>
    <property type="match status" value="1"/>
</dbReference>
<dbReference type="Pfam" id="PF01627">
    <property type="entry name" value="Hpt"/>
    <property type="match status" value="1"/>
</dbReference>
<dbReference type="Gene3D" id="3.30.565.10">
    <property type="entry name" value="Histidine kinase-like ATPase, C-terminal domain"/>
    <property type="match status" value="1"/>
</dbReference>
<comment type="subcellular location">
    <subcellularLocation>
        <location evidence="2">Cell inner membrane</location>
        <topology evidence="2">Multi-pass membrane protein</topology>
    </subcellularLocation>
</comment>
<dbReference type="PANTHER" id="PTHR43047">
    <property type="entry name" value="TWO-COMPONENT HISTIDINE PROTEIN KINASE"/>
    <property type="match status" value="1"/>
</dbReference>
<evidence type="ECO:0000256" key="1">
    <source>
        <dbReference type="ARBA" id="ARBA00000085"/>
    </source>
</evidence>
<evidence type="ECO:0000313" key="22">
    <source>
        <dbReference type="EMBL" id="SDT49715.1"/>
    </source>
</evidence>
<evidence type="ECO:0000256" key="2">
    <source>
        <dbReference type="ARBA" id="ARBA00004429"/>
    </source>
</evidence>
<sequence length="1081" mass="119699">MSQNLRIGVFLCMFLLVLLLHSGVQASEQIFEQPKIQHVLGRSTVDGYQVQLSEAEWQWLRNKRVLRLGVSGPDYPPFEVTRNPDQLEGITADYADLLGQLLHVKIQVRRYANRQAAMQALKHDELDLLGTSNNFEAADRQLTRSRAYAEDQPMLVTRLDERLPDDLVGKRLAMVDDYLPMSSVTALYPKASVHLYPSTLEALGAVAFGQDDVYLGDLISAKYLINNNYLNNVNLAGPSALEANPFGFALARSNARLTAIVDRALAAIPPDQRTAIEQRWSAGRVSHSGQQSVQLSASEQRWLAEHPILTVGAIEDFAPLTFFDAQGRFSGLTAQLLTLISQRSGLNFKVLRGNSLDRQVEQLKAGEIDLLPVITPSVEREAELRFTRAYLKNPFVLVSATAPGSPQTLDDLAGKRVAIYRGHPLSGFIQNRVPGVRLIEAQSPAQGMEWVLKGQADVAVSSLIVARYLIARQYRERLHIRSTVGDEPAHIALATDRGALELRSILNKALLSISPQEMNELVARWSSDLAVDDSYWLRHRQAILQGFAVAGALLLLAVIWIARQRRQLRQRQQWLQQLHDAKQVADDANRAKTTFLATMSHEIRTPMNALIGMLELALKRAEEGVTDRLAIEVASSSAQQLLLLIGDILDIARIESGHLSLTPERANLHELAQSVCRVFEGLARQQELEWRVDLDAHSDCDVLVDPLRFKQVLSNLLNNALKFTRKGEVSLTLRVKPGPFNHLAVTVSIADSGIGISAVDQQRLFSPFVQAGNSAQSARHGSGLGLVISRSLCEMMGGRLQLHSELGVGTTVEVSVDLPTLLPQLSSDVQTVESPVFSRSLAILVVDDYPPNRLLLARQLSYLGHRVLEAEDGEQGLQEWRKQPLDVLITDCHMPALSGYELAMAIRDEEQAQGLPPTLILGFTANAQPEEKLRCLEAGMDDCLFKPIRLADLSAWLAARFADDVAEEQGLIGEESAFDLSGLERYVGSDRTLINQLRRDLAISNREDRERLLRAHAADNRAELEDLAHRIKGGARMVKAQRLIDGCELLEQACAQGRAALIDDAVEHLQQSMTRLDQSLG</sequence>
<dbReference type="InterPro" id="IPR036641">
    <property type="entry name" value="HPT_dom_sf"/>
</dbReference>
<keyword evidence="6 17" id="KW-0597">Phosphoprotein</keyword>
<name>A0A1H2AUJ1_9PSED</name>
<dbReference type="Gene3D" id="1.20.120.160">
    <property type="entry name" value="HPT domain"/>
    <property type="match status" value="1"/>
</dbReference>
<evidence type="ECO:0000256" key="5">
    <source>
        <dbReference type="ARBA" id="ARBA00022519"/>
    </source>
</evidence>
<dbReference type="STRING" id="1148509.SAMN05216222_4710"/>
<dbReference type="SUPFAM" id="SSF47226">
    <property type="entry name" value="Histidine-containing phosphotransfer domain, HPT domain"/>
    <property type="match status" value="1"/>
</dbReference>
<feature type="domain" description="HPt" evidence="21">
    <location>
        <begin position="990"/>
        <end position="1081"/>
    </location>
</feature>
<evidence type="ECO:0000259" key="21">
    <source>
        <dbReference type="PROSITE" id="PS50894"/>
    </source>
</evidence>
<dbReference type="PROSITE" id="PS50109">
    <property type="entry name" value="HIS_KIN"/>
    <property type="match status" value="1"/>
</dbReference>
<dbReference type="Gene3D" id="1.10.287.130">
    <property type="match status" value="1"/>
</dbReference>
<keyword evidence="5" id="KW-0997">Cell inner membrane</keyword>
<keyword evidence="12" id="KW-0067">ATP-binding</keyword>
<dbReference type="GO" id="GO:0005524">
    <property type="term" value="F:ATP binding"/>
    <property type="evidence" value="ECO:0007669"/>
    <property type="project" value="UniProtKB-KW"/>
</dbReference>
<dbReference type="Proteomes" id="UP000198481">
    <property type="component" value="Chromosome I"/>
</dbReference>
<evidence type="ECO:0000256" key="17">
    <source>
        <dbReference type="PROSITE-ProRule" id="PRU00169"/>
    </source>
</evidence>
<evidence type="ECO:0000256" key="15">
    <source>
        <dbReference type="ARBA" id="ARBA00023136"/>
    </source>
</evidence>
<evidence type="ECO:0000256" key="12">
    <source>
        <dbReference type="ARBA" id="ARBA00022840"/>
    </source>
</evidence>
<dbReference type="InterPro" id="IPR049870">
    <property type="entry name" value="BvgS-like_periplasmic1"/>
</dbReference>
<dbReference type="CDD" id="cd17546">
    <property type="entry name" value="REC_hyHK_CKI1_RcsC-like"/>
    <property type="match status" value="1"/>
</dbReference>
<dbReference type="InterPro" id="IPR011006">
    <property type="entry name" value="CheY-like_superfamily"/>
</dbReference>
<evidence type="ECO:0000256" key="4">
    <source>
        <dbReference type="ARBA" id="ARBA00022475"/>
    </source>
</evidence>
<dbReference type="InterPro" id="IPR004358">
    <property type="entry name" value="Sig_transdc_His_kin-like_C"/>
</dbReference>
<dbReference type="AlphaFoldDB" id="A0A1H2AUJ1"/>
<keyword evidence="14" id="KW-0902">Two-component regulatory system</keyword>
<evidence type="ECO:0000256" key="6">
    <source>
        <dbReference type="ARBA" id="ARBA00022553"/>
    </source>
</evidence>
<reference evidence="23" key="1">
    <citation type="submission" date="2016-10" db="EMBL/GenBank/DDBJ databases">
        <authorList>
            <person name="Varghese N."/>
            <person name="Submissions S."/>
        </authorList>
    </citation>
    <scope>NUCLEOTIDE SEQUENCE [LARGE SCALE GENOMIC DNA]</scope>
    <source>
        <strain evidence="23">LMG 26867</strain>
    </source>
</reference>
<dbReference type="InterPro" id="IPR008207">
    <property type="entry name" value="Sig_transdc_His_kin_Hpt_dom"/>
</dbReference>
<dbReference type="InterPro" id="IPR003594">
    <property type="entry name" value="HATPase_dom"/>
</dbReference>
<dbReference type="GO" id="GO:0009927">
    <property type="term" value="F:histidine phosphotransfer kinase activity"/>
    <property type="evidence" value="ECO:0007669"/>
    <property type="project" value="TreeGrafter"/>
</dbReference>
<dbReference type="SMART" id="SM00448">
    <property type="entry name" value="REC"/>
    <property type="match status" value="1"/>
</dbReference>
<keyword evidence="8 18" id="KW-0812">Transmembrane</keyword>
<dbReference type="Gene3D" id="3.40.50.2300">
    <property type="match status" value="1"/>
</dbReference>
<dbReference type="InterPro" id="IPR001789">
    <property type="entry name" value="Sig_transdc_resp-reg_receiver"/>
</dbReference>
<feature type="transmembrane region" description="Helical" evidence="18">
    <location>
        <begin position="542"/>
        <end position="562"/>
    </location>
</feature>
<dbReference type="SUPFAM" id="SSF47384">
    <property type="entry name" value="Homodimeric domain of signal transducing histidine kinase"/>
    <property type="match status" value="1"/>
</dbReference>
<dbReference type="Pfam" id="PF00512">
    <property type="entry name" value="HisKA"/>
    <property type="match status" value="1"/>
</dbReference>
<dbReference type="InterPro" id="IPR005467">
    <property type="entry name" value="His_kinase_dom"/>
</dbReference>
<evidence type="ECO:0000256" key="9">
    <source>
        <dbReference type="ARBA" id="ARBA00022729"/>
    </source>
</evidence>
<dbReference type="SMART" id="SM00388">
    <property type="entry name" value="HisKA"/>
    <property type="match status" value="1"/>
</dbReference>
<evidence type="ECO:0000256" key="13">
    <source>
        <dbReference type="ARBA" id="ARBA00022989"/>
    </source>
</evidence>
<dbReference type="PRINTS" id="PR00344">
    <property type="entry name" value="BCTRLSENSOR"/>
</dbReference>
<evidence type="ECO:0000313" key="23">
    <source>
        <dbReference type="Proteomes" id="UP000198481"/>
    </source>
</evidence>
<dbReference type="InterPro" id="IPR036097">
    <property type="entry name" value="HisK_dim/P_sf"/>
</dbReference>
<feature type="domain" description="Response regulatory" evidence="20">
    <location>
        <begin position="842"/>
        <end position="961"/>
    </location>
</feature>
<evidence type="ECO:0000256" key="10">
    <source>
        <dbReference type="ARBA" id="ARBA00022741"/>
    </source>
</evidence>
<feature type="modified residue" description="Phosphohistidine" evidence="16">
    <location>
        <position position="1029"/>
    </location>
</feature>
<evidence type="ECO:0000256" key="18">
    <source>
        <dbReference type="SAM" id="Phobius"/>
    </source>
</evidence>
<keyword evidence="15 18" id="KW-0472">Membrane</keyword>
<protein>
    <recommendedName>
        <fullName evidence="3">histidine kinase</fullName>
        <ecNumber evidence="3">2.7.13.3</ecNumber>
    </recommendedName>
</protein>
<dbReference type="CDD" id="cd00082">
    <property type="entry name" value="HisKA"/>
    <property type="match status" value="1"/>
</dbReference>
<dbReference type="PROSITE" id="PS50110">
    <property type="entry name" value="RESPONSE_REGULATORY"/>
    <property type="match status" value="1"/>
</dbReference>
<evidence type="ECO:0000256" key="11">
    <source>
        <dbReference type="ARBA" id="ARBA00022777"/>
    </source>
</evidence>
<dbReference type="EC" id="2.7.13.3" evidence="3"/>
<feature type="domain" description="Histidine kinase" evidence="19">
    <location>
        <begin position="598"/>
        <end position="820"/>
    </location>
</feature>
<dbReference type="Pfam" id="PF02518">
    <property type="entry name" value="HATPase_c"/>
    <property type="match status" value="1"/>
</dbReference>
<dbReference type="SUPFAM" id="SSF52172">
    <property type="entry name" value="CheY-like"/>
    <property type="match status" value="1"/>
</dbReference>
<evidence type="ECO:0000256" key="14">
    <source>
        <dbReference type="ARBA" id="ARBA00023012"/>
    </source>
</evidence>
<evidence type="ECO:0000259" key="20">
    <source>
        <dbReference type="PROSITE" id="PS50110"/>
    </source>
</evidence>
<dbReference type="GO" id="GO:0005886">
    <property type="term" value="C:plasma membrane"/>
    <property type="evidence" value="ECO:0007669"/>
    <property type="project" value="UniProtKB-SubCell"/>
</dbReference>
<dbReference type="EMBL" id="LT629762">
    <property type="protein sequence ID" value="SDT49715.1"/>
    <property type="molecule type" value="Genomic_DNA"/>
</dbReference>
<dbReference type="CDD" id="cd13705">
    <property type="entry name" value="PBP2_BvgS_D1"/>
    <property type="match status" value="1"/>
</dbReference>
<dbReference type="SUPFAM" id="SSF53850">
    <property type="entry name" value="Periplasmic binding protein-like II"/>
    <property type="match status" value="2"/>
</dbReference>
<dbReference type="SUPFAM" id="SSF55874">
    <property type="entry name" value="ATPase domain of HSP90 chaperone/DNA topoisomerase II/histidine kinase"/>
    <property type="match status" value="1"/>
</dbReference>
<dbReference type="InterPro" id="IPR036890">
    <property type="entry name" value="HATPase_C_sf"/>
</dbReference>
<dbReference type="SMART" id="SM00062">
    <property type="entry name" value="PBPb"/>
    <property type="match status" value="2"/>
</dbReference>
<comment type="catalytic activity">
    <reaction evidence="1">
        <text>ATP + protein L-histidine = ADP + protein N-phospho-L-histidine.</text>
        <dbReference type="EC" id="2.7.13.3"/>
    </reaction>
</comment>
<keyword evidence="11 22" id="KW-0418">Kinase</keyword>
<gene>
    <name evidence="22" type="ORF">SAMN05216222_4710</name>
</gene>
<dbReference type="PROSITE" id="PS50894">
    <property type="entry name" value="HPT"/>
    <property type="match status" value="1"/>
</dbReference>
<dbReference type="InterPro" id="IPR049871">
    <property type="entry name" value="BvgS-like_periplasmic2"/>
</dbReference>
<keyword evidence="9" id="KW-0732">Signal</keyword>
<evidence type="ECO:0000259" key="19">
    <source>
        <dbReference type="PROSITE" id="PS50109"/>
    </source>
</evidence>
<evidence type="ECO:0000256" key="3">
    <source>
        <dbReference type="ARBA" id="ARBA00012438"/>
    </source>
</evidence>
<dbReference type="GO" id="GO:0000155">
    <property type="term" value="F:phosphorelay sensor kinase activity"/>
    <property type="evidence" value="ECO:0007669"/>
    <property type="project" value="InterPro"/>
</dbReference>
<dbReference type="PANTHER" id="PTHR43047:SF72">
    <property type="entry name" value="OSMOSENSING HISTIDINE PROTEIN KINASE SLN1"/>
    <property type="match status" value="1"/>
</dbReference>
<feature type="modified residue" description="4-aspartylphosphate" evidence="17">
    <location>
        <position position="891"/>
    </location>
</feature>
<keyword evidence="13 18" id="KW-1133">Transmembrane helix</keyword>
<keyword evidence="7" id="KW-0808">Transferase</keyword>
<dbReference type="Pfam" id="PF00072">
    <property type="entry name" value="Response_reg"/>
    <property type="match status" value="1"/>
</dbReference>
<keyword evidence="4" id="KW-1003">Cell membrane</keyword>
<dbReference type="InterPro" id="IPR003661">
    <property type="entry name" value="HisK_dim/P_dom"/>
</dbReference>
<dbReference type="CDD" id="cd13707">
    <property type="entry name" value="PBP2_BvgS_D2"/>
    <property type="match status" value="1"/>
</dbReference>
<dbReference type="RefSeq" id="WP_092279765.1">
    <property type="nucleotide sequence ID" value="NZ_LT629762.1"/>
</dbReference>
<evidence type="ECO:0000256" key="7">
    <source>
        <dbReference type="ARBA" id="ARBA00022679"/>
    </source>
</evidence>
<dbReference type="Gene3D" id="3.40.190.10">
    <property type="entry name" value="Periplasmic binding protein-like II"/>
    <property type="match status" value="4"/>
</dbReference>
<evidence type="ECO:0000256" key="8">
    <source>
        <dbReference type="ARBA" id="ARBA00022692"/>
    </source>
</evidence>
<organism evidence="22 23">
    <name type="scientific">Pseudomonas prosekii</name>
    <dbReference type="NCBI Taxonomy" id="1148509"/>
    <lineage>
        <taxon>Bacteria</taxon>
        <taxon>Pseudomonadati</taxon>
        <taxon>Pseudomonadota</taxon>
        <taxon>Gammaproteobacteria</taxon>
        <taxon>Pseudomonadales</taxon>
        <taxon>Pseudomonadaceae</taxon>
        <taxon>Pseudomonas</taxon>
    </lineage>
</organism>
<dbReference type="CDD" id="cd00088">
    <property type="entry name" value="HPT"/>
    <property type="match status" value="1"/>
</dbReference>
<evidence type="ECO:0000256" key="16">
    <source>
        <dbReference type="PROSITE-ProRule" id="PRU00110"/>
    </source>
</evidence>